<evidence type="ECO:0000313" key="3">
    <source>
        <dbReference type="Proteomes" id="UP001560573"/>
    </source>
</evidence>
<protein>
    <recommendedName>
        <fullName evidence="4">LPXTG cell wall anchor domain-containing protein</fullName>
    </recommendedName>
</protein>
<evidence type="ECO:0008006" key="4">
    <source>
        <dbReference type="Google" id="ProtNLM"/>
    </source>
</evidence>
<dbReference type="EMBL" id="JAULBC010000008">
    <property type="protein sequence ID" value="MEX6690190.1"/>
    <property type="molecule type" value="Genomic_DNA"/>
</dbReference>
<keyword evidence="1" id="KW-1133">Transmembrane helix</keyword>
<keyword evidence="3" id="KW-1185">Reference proteome</keyword>
<evidence type="ECO:0000313" key="2">
    <source>
        <dbReference type="EMBL" id="MEX6690190.1"/>
    </source>
</evidence>
<proteinExistence type="predicted"/>
<organism evidence="2 3">
    <name type="scientific">Danxiaibacter flavus</name>
    <dbReference type="NCBI Taxonomy" id="3049108"/>
    <lineage>
        <taxon>Bacteria</taxon>
        <taxon>Pseudomonadati</taxon>
        <taxon>Bacteroidota</taxon>
        <taxon>Chitinophagia</taxon>
        <taxon>Chitinophagales</taxon>
        <taxon>Chitinophagaceae</taxon>
        <taxon>Danxiaibacter</taxon>
    </lineage>
</organism>
<name>A0ABV3ZKZ6_9BACT</name>
<sequence length="58" mass="6074">MDLNDNSTKIILAVIAGIVGAGLIFKFVLKKKTTKNSGSVNIKDSNVGGDVAGRDIQK</sequence>
<feature type="transmembrane region" description="Helical" evidence="1">
    <location>
        <begin position="6"/>
        <end position="29"/>
    </location>
</feature>
<keyword evidence="1" id="KW-0812">Transmembrane</keyword>
<keyword evidence="1" id="KW-0472">Membrane</keyword>
<dbReference type="RefSeq" id="WP_369331603.1">
    <property type="nucleotide sequence ID" value="NZ_JAULBC010000008.1"/>
</dbReference>
<evidence type="ECO:0000256" key="1">
    <source>
        <dbReference type="SAM" id="Phobius"/>
    </source>
</evidence>
<dbReference type="Proteomes" id="UP001560573">
    <property type="component" value="Unassembled WGS sequence"/>
</dbReference>
<comment type="caution">
    <text evidence="2">The sequence shown here is derived from an EMBL/GenBank/DDBJ whole genome shotgun (WGS) entry which is preliminary data.</text>
</comment>
<accession>A0ABV3ZKZ6</accession>
<reference evidence="2 3" key="1">
    <citation type="submission" date="2023-07" db="EMBL/GenBank/DDBJ databases">
        <authorList>
            <person name="Lian W.-H."/>
        </authorList>
    </citation>
    <scope>NUCLEOTIDE SEQUENCE [LARGE SCALE GENOMIC DNA]</scope>
    <source>
        <strain evidence="2 3">SYSU DXS3180</strain>
    </source>
</reference>
<gene>
    <name evidence="2" type="ORF">QTN47_21955</name>
</gene>